<dbReference type="EMBL" id="DS547213">
    <property type="protein sequence ID" value="EDQ98690.1"/>
    <property type="molecule type" value="Genomic_DNA"/>
</dbReference>
<proteinExistence type="predicted"/>
<dbReference type="InParanoid" id="B0E386"/>
<reference evidence="2 3" key="1">
    <citation type="journal article" date="2008" name="Nature">
        <title>The genome of Laccaria bicolor provides insights into mycorrhizal symbiosis.</title>
        <authorList>
            <person name="Martin F."/>
            <person name="Aerts A."/>
            <person name="Ahren D."/>
            <person name="Brun A."/>
            <person name="Danchin E.G.J."/>
            <person name="Duchaussoy F."/>
            <person name="Gibon J."/>
            <person name="Kohler A."/>
            <person name="Lindquist E."/>
            <person name="Pereda V."/>
            <person name="Salamov A."/>
            <person name="Shapiro H.J."/>
            <person name="Wuyts J."/>
            <person name="Blaudez D."/>
            <person name="Buee M."/>
            <person name="Brokstein P."/>
            <person name="Canbaeck B."/>
            <person name="Cohen D."/>
            <person name="Courty P.E."/>
            <person name="Coutinho P.M."/>
            <person name="Delaruelle C."/>
            <person name="Detter J.C."/>
            <person name="Deveau A."/>
            <person name="DiFazio S."/>
            <person name="Duplessis S."/>
            <person name="Fraissinet-Tachet L."/>
            <person name="Lucic E."/>
            <person name="Frey-Klett P."/>
            <person name="Fourrey C."/>
            <person name="Feussner I."/>
            <person name="Gay G."/>
            <person name="Grimwood J."/>
            <person name="Hoegger P.J."/>
            <person name="Jain P."/>
            <person name="Kilaru S."/>
            <person name="Labbe J."/>
            <person name="Lin Y.C."/>
            <person name="Legue V."/>
            <person name="Le Tacon F."/>
            <person name="Marmeisse R."/>
            <person name="Melayah D."/>
            <person name="Montanini B."/>
            <person name="Muratet M."/>
            <person name="Nehls U."/>
            <person name="Niculita-Hirzel H."/>
            <person name="Oudot-Le Secq M.P."/>
            <person name="Peter M."/>
            <person name="Quesneville H."/>
            <person name="Rajashekar B."/>
            <person name="Reich M."/>
            <person name="Rouhier N."/>
            <person name="Schmutz J."/>
            <person name="Yin T."/>
            <person name="Chalot M."/>
            <person name="Henrissat B."/>
            <person name="Kuees U."/>
            <person name="Lucas S."/>
            <person name="Van de Peer Y."/>
            <person name="Podila G.K."/>
            <person name="Polle A."/>
            <person name="Pukkila P.J."/>
            <person name="Richardson P.M."/>
            <person name="Rouze P."/>
            <person name="Sanders I.R."/>
            <person name="Stajich J.E."/>
            <person name="Tunlid A."/>
            <person name="Tuskan G."/>
            <person name="Grigoriev I.V."/>
        </authorList>
    </citation>
    <scope>NUCLEOTIDE SEQUENCE [LARGE SCALE GENOMIC DNA]</scope>
    <source>
        <strain evidence="3">S238N-H82 / ATCC MYA-4686</strain>
    </source>
</reference>
<keyword evidence="1" id="KW-0472">Membrane</keyword>
<keyword evidence="3" id="KW-1185">Reference proteome</keyword>
<keyword evidence="1" id="KW-1133">Transmembrane helix</keyword>
<dbReference type="GeneID" id="6086312"/>
<evidence type="ECO:0000256" key="1">
    <source>
        <dbReference type="SAM" id="Phobius"/>
    </source>
</evidence>
<evidence type="ECO:0000313" key="2">
    <source>
        <dbReference type="EMBL" id="EDQ98690.1"/>
    </source>
</evidence>
<evidence type="ECO:0000313" key="3">
    <source>
        <dbReference type="Proteomes" id="UP000001194"/>
    </source>
</evidence>
<protein>
    <submittedName>
        <fullName evidence="2">Predicted protein</fullName>
    </submittedName>
</protein>
<feature type="transmembrane region" description="Helical" evidence="1">
    <location>
        <begin position="34"/>
        <end position="56"/>
    </location>
</feature>
<dbReference type="RefSeq" id="XP_001890654.1">
    <property type="nucleotide sequence ID" value="XM_001890619.1"/>
</dbReference>
<dbReference type="KEGG" id="lbc:LACBIDRAFT_335732"/>
<keyword evidence="1" id="KW-0812">Transmembrane</keyword>
<organism evidence="3">
    <name type="scientific">Laccaria bicolor (strain S238N-H82 / ATCC MYA-4686)</name>
    <name type="common">Bicoloured deceiver</name>
    <name type="synonym">Laccaria laccata var. bicolor</name>
    <dbReference type="NCBI Taxonomy" id="486041"/>
    <lineage>
        <taxon>Eukaryota</taxon>
        <taxon>Fungi</taxon>
        <taxon>Dikarya</taxon>
        <taxon>Basidiomycota</taxon>
        <taxon>Agaricomycotina</taxon>
        <taxon>Agaricomycetes</taxon>
        <taxon>Agaricomycetidae</taxon>
        <taxon>Agaricales</taxon>
        <taxon>Agaricineae</taxon>
        <taxon>Hydnangiaceae</taxon>
        <taxon>Laccaria</taxon>
    </lineage>
</organism>
<dbReference type="AlphaFoldDB" id="B0E386"/>
<gene>
    <name evidence="2" type="ORF">LACBIDRAFT_335732</name>
</gene>
<accession>B0E386</accession>
<feature type="transmembrane region" description="Helical" evidence="1">
    <location>
        <begin position="108"/>
        <end position="126"/>
    </location>
</feature>
<dbReference type="Proteomes" id="UP000001194">
    <property type="component" value="Unassembled WGS sequence"/>
</dbReference>
<name>B0E386_LACBS</name>
<dbReference type="HOGENOM" id="CLU_1796817_0_0_1"/>
<feature type="transmembrane region" description="Helical" evidence="1">
    <location>
        <begin position="68"/>
        <end position="96"/>
    </location>
</feature>
<sequence>MLIMIGGGFGCLIATVTAVVHRTIFNHPITSATTSWLRIVITMVAAFGCLIATAVVHRSIFNHPITSATTFWFGVVMLITIGAAFWCLVAAAVVHLTIFNHPITSATTFWFGTVMLIAIGTAILRYPQWPRWRKLLDIDIVQCL</sequence>